<dbReference type="InterPro" id="IPR013525">
    <property type="entry name" value="ABC2_TM"/>
</dbReference>
<keyword evidence="7 8" id="KW-0472">Membrane</keyword>
<evidence type="ECO:0000256" key="8">
    <source>
        <dbReference type="SAM" id="Phobius"/>
    </source>
</evidence>
<dbReference type="Proteomes" id="UP000001058">
    <property type="component" value="Unassembled WGS sequence"/>
</dbReference>
<feature type="transmembrane region" description="Helical" evidence="8">
    <location>
        <begin position="498"/>
        <end position="516"/>
    </location>
</feature>
<dbReference type="GeneID" id="9621294"/>
<reference evidence="10 11" key="1">
    <citation type="journal article" date="2010" name="Science">
        <title>Genomic analysis of organismal complexity in the multicellular green alga Volvox carteri.</title>
        <authorList>
            <person name="Prochnik S.E."/>
            <person name="Umen J."/>
            <person name="Nedelcu A.M."/>
            <person name="Hallmann A."/>
            <person name="Miller S.M."/>
            <person name="Nishii I."/>
            <person name="Ferris P."/>
            <person name="Kuo A."/>
            <person name="Mitros T."/>
            <person name="Fritz-Laylin L.K."/>
            <person name="Hellsten U."/>
            <person name="Chapman J."/>
            <person name="Simakov O."/>
            <person name="Rensing S.A."/>
            <person name="Terry A."/>
            <person name="Pangilinan J."/>
            <person name="Kapitonov V."/>
            <person name="Jurka J."/>
            <person name="Salamov A."/>
            <person name="Shapiro H."/>
            <person name="Schmutz J."/>
            <person name="Grimwood J."/>
            <person name="Lindquist E."/>
            <person name="Lucas S."/>
            <person name="Grigoriev I.V."/>
            <person name="Schmitt R."/>
            <person name="Kirk D."/>
            <person name="Rokhsar D.S."/>
        </authorList>
    </citation>
    <scope>NUCLEOTIDE SEQUENCE [LARGE SCALE GENOMIC DNA]</scope>
    <source>
        <strain evidence="11">f. Nagariensis / Eve</strain>
    </source>
</reference>
<dbReference type="InterPro" id="IPR027417">
    <property type="entry name" value="P-loop_NTPase"/>
</dbReference>
<evidence type="ECO:0000259" key="9">
    <source>
        <dbReference type="PROSITE" id="PS50893"/>
    </source>
</evidence>
<evidence type="ECO:0000256" key="1">
    <source>
        <dbReference type="ARBA" id="ARBA00004141"/>
    </source>
</evidence>
<dbReference type="OrthoDB" id="66620at2759"/>
<keyword evidence="4" id="KW-0547">Nucleotide-binding</keyword>
<evidence type="ECO:0000313" key="11">
    <source>
        <dbReference type="Proteomes" id="UP000001058"/>
    </source>
</evidence>
<feature type="domain" description="ABC transporter" evidence="9">
    <location>
        <begin position="69"/>
        <end position="314"/>
    </location>
</feature>
<evidence type="ECO:0000256" key="6">
    <source>
        <dbReference type="ARBA" id="ARBA00022989"/>
    </source>
</evidence>
<dbReference type="CDD" id="cd03213">
    <property type="entry name" value="ABCG_EPDR"/>
    <property type="match status" value="1"/>
</dbReference>
<evidence type="ECO:0000256" key="3">
    <source>
        <dbReference type="ARBA" id="ARBA00022692"/>
    </source>
</evidence>
<feature type="transmembrane region" description="Helical" evidence="8">
    <location>
        <begin position="528"/>
        <end position="549"/>
    </location>
</feature>
<dbReference type="FunFam" id="3.40.50.300:FF:000903">
    <property type="entry name" value="ABC transporter G family member 7"/>
    <property type="match status" value="1"/>
</dbReference>
<protein>
    <submittedName>
        <fullName evidence="10">ATP-binding cassette transporter</fullName>
    </submittedName>
</protein>
<dbReference type="GO" id="GO:0016887">
    <property type="term" value="F:ATP hydrolysis activity"/>
    <property type="evidence" value="ECO:0007669"/>
    <property type="project" value="InterPro"/>
</dbReference>
<keyword evidence="5 10" id="KW-0067">ATP-binding</keyword>
<keyword evidence="11" id="KW-1185">Reference proteome</keyword>
<comment type="subcellular location">
    <subcellularLocation>
        <location evidence="1">Membrane</location>
        <topology evidence="1">Multi-pass membrane protein</topology>
    </subcellularLocation>
</comment>
<feature type="transmembrane region" description="Helical" evidence="8">
    <location>
        <begin position="555"/>
        <end position="575"/>
    </location>
</feature>
<proteinExistence type="predicted"/>
<dbReference type="InterPro" id="IPR017871">
    <property type="entry name" value="ABC_transporter-like_CS"/>
</dbReference>
<dbReference type="PANTHER" id="PTHR48041:SF41">
    <property type="entry name" value="ABC TRANSPORTER G FAMILY"/>
    <property type="match status" value="1"/>
</dbReference>
<dbReference type="InParanoid" id="D8ULB6"/>
<dbReference type="PROSITE" id="PS00211">
    <property type="entry name" value="ABC_TRANSPORTER_1"/>
    <property type="match status" value="1"/>
</dbReference>
<dbReference type="Pfam" id="PF19055">
    <property type="entry name" value="ABC2_membrane_7"/>
    <property type="match status" value="1"/>
</dbReference>
<evidence type="ECO:0000313" key="10">
    <source>
        <dbReference type="EMBL" id="EFJ39486.1"/>
    </source>
</evidence>
<name>D8ULB6_VOLCA</name>
<dbReference type="Pfam" id="PF01061">
    <property type="entry name" value="ABC2_membrane"/>
    <property type="match status" value="1"/>
</dbReference>
<dbReference type="EMBL" id="GL378543">
    <property type="protein sequence ID" value="EFJ39486.1"/>
    <property type="molecule type" value="Genomic_DNA"/>
</dbReference>
<dbReference type="PANTHER" id="PTHR48041">
    <property type="entry name" value="ABC TRANSPORTER G FAMILY MEMBER 28"/>
    <property type="match status" value="1"/>
</dbReference>
<keyword evidence="3 8" id="KW-0812">Transmembrane</keyword>
<sequence>MLLGALAIVAPTHIGIPTALAVTGLRAALGAAKRRRQRKAAQLKSESTAKLEAKYEELLAEDAIDPVTLSWTDLHCSLKLKDGTSKPILRGVSGVARPGRLVGLMGPSGSGKTSLLTALAGRVPANSKMELTGSLTVNGRPAAEAGHRQAFVQQEDLFFSMLTVEETLSLAAELRLPREMSPDARAAYVAQLAGMLGLSKAGDTRVGDEKNRGLSGGEKKRLSIGCELVGSPSLIFCDEPTTGLDSFQAEKVMATLSSLARSGHTVVASVHQPRSSIFAMFDDLVLLSEGQPVYSGPADKALDHFASLGHVCPEHYNPAEFLADLISIDFANKDAEAESRARLERLVTAWRAIEQSGAYGGNGGNGGAAAGGDAAAAEGVMRRAALLPRAGPVRQLSLLLSRSWRQVTRDKATNVARAMSNLSSALVFGAIFFRMKRGQSSIQDRMGLLQVAAINTAMSSLVKTLNIFPRERTIVARERARQSYGILPYLSAKLAAELPVGALFPLLFGALVYPACGLHPSLPRFAKFLGILTLESFTSQALGLAVGSVAPTTEAAMAIGPAVMLVWIVFGGYYVNAGEYGELHWARGGGERGT</sequence>
<dbReference type="SUPFAM" id="SSF52540">
    <property type="entry name" value="P-loop containing nucleoside triphosphate hydrolases"/>
    <property type="match status" value="1"/>
</dbReference>
<dbReference type="InterPro" id="IPR003439">
    <property type="entry name" value="ABC_transporter-like_ATP-bd"/>
</dbReference>
<keyword evidence="6 8" id="KW-1133">Transmembrane helix</keyword>
<dbReference type="InterPro" id="IPR043926">
    <property type="entry name" value="ABCG_dom"/>
</dbReference>
<dbReference type="Gene3D" id="3.40.50.300">
    <property type="entry name" value="P-loop containing nucleotide triphosphate hydrolases"/>
    <property type="match status" value="1"/>
</dbReference>
<dbReference type="KEGG" id="vcn:VOLCADRAFT_71000"/>
<dbReference type="RefSeq" id="XP_002959452.1">
    <property type="nucleotide sequence ID" value="XM_002959406.1"/>
</dbReference>
<evidence type="ECO:0000256" key="2">
    <source>
        <dbReference type="ARBA" id="ARBA00022448"/>
    </source>
</evidence>
<gene>
    <name evidence="10" type="ORF">VOLCADRAFT_71000</name>
</gene>
<evidence type="ECO:0000256" key="5">
    <source>
        <dbReference type="ARBA" id="ARBA00022840"/>
    </source>
</evidence>
<keyword evidence="2" id="KW-0813">Transport</keyword>
<dbReference type="Pfam" id="PF00005">
    <property type="entry name" value="ABC_tran"/>
    <property type="match status" value="1"/>
</dbReference>
<dbReference type="FunCoup" id="D8ULB6">
    <property type="interactions" value="212"/>
</dbReference>
<dbReference type="PROSITE" id="PS50893">
    <property type="entry name" value="ABC_TRANSPORTER_2"/>
    <property type="match status" value="1"/>
</dbReference>
<evidence type="ECO:0000256" key="4">
    <source>
        <dbReference type="ARBA" id="ARBA00022741"/>
    </source>
</evidence>
<dbReference type="eggNOG" id="KOG0061">
    <property type="taxonomic scope" value="Eukaryota"/>
</dbReference>
<dbReference type="SMART" id="SM00382">
    <property type="entry name" value="AAA"/>
    <property type="match status" value="1"/>
</dbReference>
<accession>D8ULB6</accession>
<dbReference type="GO" id="GO:0016020">
    <property type="term" value="C:membrane"/>
    <property type="evidence" value="ECO:0007669"/>
    <property type="project" value="UniProtKB-SubCell"/>
</dbReference>
<dbReference type="GO" id="GO:0005524">
    <property type="term" value="F:ATP binding"/>
    <property type="evidence" value="ECO:0007669"/>
    <property type="project" value="UniProtKB-KW"/>
</dbReference>
<dbReference type="GO" id="GO:0140359">
    <property type="term" value="F:ABC-type transporter activity"/>
    <property type="evidence" value="ECO:0007669"/>
    <property type="project" value="InterPro"/>
</dbReference>
<organism evidence="11">
    <name type="scientific">Volvox carteri f. nagariensis</name>
    <dbReference type="NCBI Taxonomy" id="3068"/>
    <lineage>
        <taxon>Eukaryota</taxon>
        <taxon>Viridiplantae</taxon>
        <taxon>Chlorophyta</taxon>
        <taxon>core chlorophytes</taxon>
        <taxon>Chlorophyceae</taxon>
        <taxon>CS clade</taxon>
        <taxon>Chlamydomonadales</taxon>
        <taxon>Volvocaceae</taxon>
        <taxon>Volvox</taxon>
    </lineage>
</organism>
<dbReference type="InterPro" id="IPR050352">
    <property type="entry name" value="ABCG_transporters"/>
</dbReference>
<dbReference type="InterPro" id="IPR003593">
    <property type="entry name" value="AAA+_ATPase"/>
</dbReference>
<dbReference type="AlphaFoldDB" id="D8ULB6"/>
<evidence type="ECO:0000256" key="7">
    <source>
        <dbReference type="ARBA" id="ARBA00023136"/>
    </source>
</evidence>